<keyword evidence="1" id="KW-0812">Transmembrane</keyword>
<dbReference type="OrthoDB" id="9815602at2"/>
<protein>
    <submittedName>
        <fullName evidence="2">Uncharacterized protein</fullName>
    </submittedName>
</protein>
<accession>A0A1Y1CNH6</accession>
<keyword evidence="1" id="KW-0472">Membrane</keyword>
<dbReference type="AlphaFoldDB" id="A0A1Y1CNH6"/>
<keyword evidence="1" id="KW-1133">Transmembrane helix</keyword>
<dbReference type="EMBL" id="AP018042">
    <property type="protein sequence ID" value="BAX81824.1"/>
    <property type="molecule type" value="Genomic_DNA"/>
</dbReference>
<evidence type="ECO:0000313" key="3">
    <source>
        <dbReference type="Proteomes" id="UP000218267"/>
    </source>
</evidence>
<dbReference type="Proteomes" id="UP000218267">
    <property type="component" value="Chromosome"/>
</dbReference>
<evidence type="ECO:0000256" key="1">
    <source>
        <dbReference type="SAM" id="Phobius"/>
    </source>
</evidence>
<dbReference type="RefSeq" id="WP_096431570.1">
    <property type="nucleotide sequence ID" value="NZ_AP018042.1"/>
</dbReference>
<keyword evidence="3" id="KW-1185">Reference proteome</keyword>
<dbReference type="KEGG" id="mbas:ALGA_3526"/>
<reference evidence="2 3" key="1">
    <citation type="journal article" date="2018" name="Mar. Genomics">
        <title>Complete genome sequence of Marinifilaceae bacterium strain SPP2, isolated from the Antarctic marine sediment.</title>
        <authorList>
            <person name="Watanabe M."/>
            <person name="Kojima H."/>
            <person name="Fukui M."/>
        </authorList>
    </citation>
    <scope>NUCLEOTIDE SEQUENCE [LARGE SCALE GENOMIC DNA]</scope>
    <source>
        <strain evidence="2 3">SPP2</strain>
    </source>
</reference>
<proteinExistence type="predicted"/>
<evidence type="ECO:0000313" key="2">
    <source>
        <dbReference type="EMBL" id="BAX81824.1"/>
    </source>
</evidence>
<name>A0A1Y1CNH6_9BACT</name>
<reference evidence="3" key="2">
    <citation type="journal article" date="2020" name="Antonie Van Leeuwenhoek">
        <title>Labilibaculum antarcticum sp. nov., a novel facultative anaerobic, psychrotorelant bacterium isolated from marine sediment of Antarctica.</title>
        <authorList>
            <person name="Watanabe M."/>
            <person name="Kojima H."/>
            <person name="Fukui M."/>
        </authorList>
    </citation>
    <scope>NUCLEOTIDE SEQUENCE [LARGE SCALE GENOMIC DNA]</scope>
    <source>
        <strain evidence="3">SPP2</strain>
    </source>
</reference>
<feature type="transmembrane region" description="Helical" evidence="1">
    <location>
        <begin position="29"/>
        <end position="49"/>
    </location>
</feature>
<gene>
    <name evidence="2" type="ORF">ALGA_3526</name>
</gene>
<organism evidence="2 3">
    <name type="scientific">Labilibaculum antarcticum</name>
    <dbReference type="NCBI Taxonomy" id="1717717"/>
    <lineage>
        <taxon>Bacteria</taxon>
        <taxon>Pseudomonadati</taxon>
        <taxon>Bacteroidota</taxon>
        <taxon>Bacteroidia</taxon>
        <taxon>Marinilabiliales</taxon>
        <taxon>Marinifilaceae</taxon>
        <taxon>Labilibaculum</taxon>
    </lineage>
</organism>
<sequence>MVIFIGLFIAGFGLMMYKFYRGYSFHHKIGIPIIILGLLISIGGVGFQISKKNAENIMNLSTLEIKKVTISSIYDPNDNFNEYSDFAIENPDNIKLFLETIQKGKICKYETGTIEWYMNLKIELESNEILYAIITKTENGFEYNQLIKFIITAGSDDYYCIDNISCFESIIK</sequence>